<dbReference type="Proteomes" id="UP000274920">
    <property type="component" value="Unassembled WGS sequence"/>
</dbReference>
<keyword evidence="1" id="KW-0648">Protein biosynthesis</keyword>
<keyword evidence="1" id="KW-0396">Initiation factor</keyword>
<organism evidence="1 2">
    <name type="scientific">Schaedlerella arabinosiphila</name>
    <dbReference type="NCBI Taxonomy" id="2044587"/>
    <lineage>
        <taxon>Bacteria</taxon>
        <taxon>Bacillati</taxon>
        <taxon>Bacillota</taxon>
        <taxon>Clostridia</taxon>
        <taxon>Lachnospirales</taxon>
        <taxon>Lachnospiraceae</taxon>
        <taxon>Schaedlerella</taxon>
    </lineage>
</organism>
<proteinExistence type="predicted"/>
<dbReference type="EMBL" id="RHJS01000002">
    <property type="protein sequence ID" value="RRK30171.1"/>
    <property type="molecule type" value="Genomic_DNA"/>
</dbReference>
<comment type="caution">
    <text evidence="1">The sequence shown here is derived from an EMBL/GenBank/DDBJ whole genome shotgun (WGS) entry which is preliminary data.</text>
</comment>
<dbReference type="InterPro" id="IPR027417">
    <property type="entry name" value="P-loop_NTPase"/>
</dbReference>
<dbReference type="AlphaFoldDB" id="A0A3R8KUU6"/>
<dbReference type="GO" id="GO:0003743">
    <property type="term" value="F:translation initiation factor activity"/>
    <property type="evidence" value="ECO:0007669"/>
    <property type="project" value="UniProtKB-KW"/>
</dbReference>
<protein>
    <submittedName>
        <fullName evidence="1">Translation initiation factor 2</fullName>
    </submittedName>
</protein>
<accession>A0A3R8KUU6</accession>
<reference evidence="1" key="1">
    <citation type="submission" date="2018-10" db="EMBL/GenBank/DDBJ databases">
        <title>Schaedlerella arabinophila gen. nov. sp. nov., isolated from the mouse intestinal tract and comparative analysis with the genome of the closely related altered Schaedler flora strain ASF502.</title>
        <authorList>
            <person name="Miyake S."/>
            <person name="Soh M."/>
            <person name="Seedorf H."/>
        </authorList>
    </citation>
    <scope>NUCLEOTIDE SEQUENCE [LARGE SCALE GENOMIC DNA]</scope>
    <source>
        <strain evidence="1">DSM 106076</strain>
    </source>
</reference>
<evidence type="ECO:0000313" key="2">
    <source>
        <dbReference type="Proteomes" id="UP000274920"/>
    </source>
</evidence>
<dbReference type="SUPFAM" id="SSF52540">
    <property type="entry name" value="P-loop containing nucleoside triphosphate hydrolases"/>
    <property type="match status" value="1"/>
</dbReference>
<keyword evidence="2" id="KW-1185">Reference proteome</keyword>
<gene>
    <name evidence="1" type="ORF">EBB54_01340</name>
</gene>
<name>A0A3R8KUU6_9FIRM</name>
<sequence>MKGNIKVIVSTKKLRYELNLRRNITVIQGDSATGKTTLVQIVSDYLSERTGPGTEVICDKKCAVLSGDTESAVIRLKALADAVVFVDEQERFLYSKVFAETVLDSNCYFVFIARDGLNMLPYSVNEIYYLKNSGYYQNTRQVYNSMHQVYPEMGMAERIEPSVVLTEDSNAGYEMYETIYREKEVRCISAGGKSNIAKYILANRQNRIFAIVDGAAFGADMQSVIHALELCQGSHVWTPESFEYLILQSGIVQAEGLGEIMQAPGEFIESGEYSSWERFFTHLLEDLTKNTIYAYSKRKLNPNYITKGNIEKVIKMFPKQISDMIKAL</sequence>
<evidence type="ECO:0000313" key="1">
    <source>
        <dbReference type="EMBL" id="RRK30171.1"/>
    </source>
</evidence>